<evidence type="ECO:0000256" key="2">
    <source>
        <dbReference type="ARBA" id="ARBA00004279"/>
    </source>
</evidence>
<evidence type="ECO:0000256" key="1">
    <source>
        <dbReference type="ARBA" id="ARBA00004245"/>
    </source>
</evidence>
<reference evidence="21" key="1">
    <citation type="journal article" date="2021" name="Cell">
        <title>Tracing the genetic footprints of vertebrate landing in non-teleost ray-finned fishes.</title>
        <authorList>
            <person name="Bi X."/>
            <person name="Wang K."/>
            <person name="Yang L."/>
            <person name="Pan H."/>
            <person name="Jiang H."/>
            <person name="Wei Q."/>
            <person name="Fang M."/>
            <person name="Yu H."/>
            <person name="Zhu C."/>
            <person name="Cai Y."/>
            <person name="He Y."/>
            <person name="Gan X."/>
            <person name="Zeng H."/>
            <person name="Yu D."/>
            <person name="Zhu Y."/>
            <person name="Jiang H."/>
            <person name="Qiu Q."/>
            <person name="Yang H."/>
            <person name="Zhang Y.E."/>
            <person name="Wang W."/>
            <person name="Zhu M."/>
            <person name="He S."/>
            <person name="Zhang G."/>
        </authorList>
    </citation>
    <scope>NUCLEOTIDE SEQUENCE</scope>
    <source>
        <strain evidence="21">Pddl_001</strain>
    </source>
</reference>
<evidence type="ECO:0000259" key="20">
    <source>
        <dbReference type="PROSITE" id="PS50067"/>
    </source>
</evidence>
<keyword evidence="22" id="KW-1185">Reference proteome</keyword>
<evidence type="ECO:0000256" key="4">
    <source>
        <dbReference type="ARBA" id="ARBA00004624"/>
    </source>
</evidence>
<dbReference type="Pfam" id="PF23203">
    <property type="entry name" value="KIF21A"/>
    <property type="match status" value="1"/>
</dbReference>
<dbReference type="SMART" id="SM00320">
    <property type="entry name" value="WD40"/>
    <property type="match status" value="6"/>
</dbReference>
<dbReference type="PROSITE" id="PS50294">
    <property type="entry name" value="WD_REPEATS_REGION"/>
    <property type="match status" value="1"/>
</dbReference>
<dbReference type="PROSITE" id="PS00678">
    <property type="entry name" value="WD_REPEATS_1"/>
    <property type="match status" value="1"/>
</dbReference>
<keyword evidence="12 18" id="KW-0175">Coiled coil</keyword>
<dbReference type="CDD" id="cd00200">
    <property type="entry name" value="WD40"/>
    <property type="match status" value="1"/>
</dbReference>
<dbReference type="InterPro" id="IPR027417">
    <property type="entry name" value="P-loop_NTPase"/>
</dbReference>
<dbReference type="Proteomes" id="UP001166093">
    <property type="component" value="Unassembled WGS sequence"/>
</dbReference>
<evidence type="ECO:0000256" key="15">
    <source>
        <dbReference type="ARBA" id="ARBA00023273"/>
    </source>
</evidence>
<feature type="compositionally biased region" description="Polar residues" evidence="19">
    <location>
        <begin position="1187"/>
        <end position="1209"/>
    </location>
</feature>
<dbReference type="InterPro" id="IPR056532">
    <property type="entry name" value="KIF21A/B_hel_2"/>
</dbReference>
<evidence type="ECO:0000256" key="18">
    <source>
        <dbReference type="SAM" id="Coils"/>
    </source>
</evidence>
<evidence type="ECO:0000256" key="12">
    <source>
        <dbReference type="ARBA" id="ARBA00023054"/>
    </source>
</evidence>
<keyword evidence="8" id="KW-0493">Microtubule</keyword>
<keyword evidence="6" id="KW-0597">Phosphoprotein</keyword>
<keyword evidence="9" id="KW-0677">Repeat</keyword>
<dbReference type="Pfam" id="PF00400">
    <property type="entry name" value="WD40"/>
    <property type="match status" value="4"/>
</dbReference>
<evidence type="ECO:0000256" key="17">
    <source>
        <dbReference type="PROSITE-ProRule" id="PRU00283"/>
    </source>
</evidence>
<keyword evidence="7 16" id="KW-0853">WD repeat</keyword>
<feature type="domain" description="Kinesin motor" evidence="20">
    <location>
        <begin position="1"/>
        <end position="362"/>
    </location>
</feature>
<feature type="coiled-coil region" evidence="18">
    <location>
        <begin position="917"/>
        <end position="979"/>
    </location>
</feature>
<evidence type="ECO:0000256" key="7">
    <source>
        <dbReference type="ARBA" id="ARBA00022574"/>
    </source>
</evidence>
<evidence type="ECO:0000256" key="13">
    <source>
        <dbReference type="ARBA" id="ARBA00023175"/>
    </source>
</evidence>
<keyword evidence="14" id="KW-0206">Cytoskeleton</keyword>
<feature type="region of interest" description="Disordered" evidence="19">
    <location>
        <begin position="1187"/>
        <end position="1223"/>
    </location>
</feature>
<evidence type="ECO:0000256" key="5">
    <source>
        <dbReference type="ARBA" id="ARBA00022490"/>
    </source>
</evidence>
<evidence type="ECO:0000256" key="10">
    <source>
        <dbReference type="ARBA" id="ARBA00022741"/>
    </source>
</evidence>
<feature type="region of interest" description="Disordered" evidence="19">
    <location>
        <begin position="585"/>
        <end position="648"/>
    </location>
</feature>
<organism evidence="21 22">
    <name type="scientific">Polyodon spathula</name>
    <name type="common">North American paddlefish</name>
    <name type="synonym">Squalus spathula</name>
    <dbReference type="NCBI Taxonomy" id="7913"/>
    <lineage>
        <taxon>Eukaryota</taxon>
        <taxon>Metazoa</taxon>
        <taxon>Chordata</taxon>
        <taxon>Craniata</taxon>
        <taxon>Vertebrata</taxon>
        <taxon>Euteleostomi</taxon>
        <taxon>Actinopterygii</taxon>
        <taxon>Chondrostei</taxon>
        <taxon>Acipenseriformes</taxon>
        <taxon>Polyodontidae</taxon>
        <taxon>Polyodon</taxon>
    </lineage>
</organism>
<dbReference type="PRINTS" id="PR00380">
    <property type="entry name" value="KINESINHEAVY"/>
</dbReference>
<comment type="subcellular location">
    <subcellularLocation>
        <location evidence="3">Cell projection</location>
        <location evidence="3">Axon</location>
    </subcellularLocation>
    <subcellularLocation>
        <location evidence="2">Cell projection</location>
        <location evidence="2">Dendrite</location>
    </subcellularLocation>
    <subcellularLocation>
        <location evidence="4">Cell projection</location>
        <location evidence="4">Growth cone</location>
    </subcellularLocation>
    <subcellularLocation>
        <location evidence="1">Cytoplasm</location>
        <location evidence="1">Cytoskeleton</location>
    </subcellularLocation>
</comment>
<protein>
    <submittedName>
        <fullName evidence="21">KI21B protein</fullName>
    </submittedName>
</protein>
<dbReference type="SUPFAM" id="SSF50978">
    <property type="entry name" value="WD40 repeat-like"/>
    <property type="match status" value="1"/>
</dbReference>
<feature type="compositionally biased region" description="Acidic residues" evidence="19">
    <location>
        <begin position="600"/>
        <end position="644"/>
    </location>
</feature>
<comment type="caution">
    <text evidence="21">The sequence shown here is derived from an EMBL/GenBank/DDBJ whole genome shotgun (WGS) entry which is preliminary data.</text>
</comment>
<dbReference type="PANTHER" id="PTHR47969:SF28">
    <property type="entry name" value="KINESIN-LIKE PROTEIN KIF21B"/>
    <property type="match status" value="1"/>
</dbReference>
<feature type="repeat" description="WD" evidence="16">
    <location>
        <begin position="1450"/>
        <end position="1489"/>
    </location>
</feature>
<dbReference type="Gene3D" id="2.130.10.10">
    <property type="entry name" value="YVTN repeat-like/Quinoprotein amine dehydrogenase"/>
    <property type="match status" value="3"/>
</dbReference>
<evidence type="ECO:0000256" key="8">
    <source>
        <dbReference type="ARBA" id="ARBA00022701"/>
    </source>
</evidence>
<evidence type="ECO:0000256" key="6">
    <source>
        <dbReference type="ARBA" id="ARBA00022553"/>
    </source>
</evidence>
<dbReference type="PROSITE" id="PS50067">
    <property type="entry name" value="KINESIN_MOTOR_2"/>
    <property type="match status" value="1"/>
</dbReference>
<feature type="region of interest" description="Disordered" evidence="19">
    <location>
        <begin position="497"/>
        <end position="526"/>
    </location>
</feature>
<evidence type="ECO:0000313" key="22">
    <source>
        <dbReference type="Proteomes" id="UP001166093"/>
    </source>
</evidence>
<dbReference type="PROSITE" id="PS50082">
    <property type="entry name" value="WD_REPEATS_2"/>
    <property type="match status" value="3"/>
</dbReference>
<evidence type="ECO:0000256" key="11">
    <source>
        <dbReference type="ARBA" id="ARBA00022840"/>
    </source>
</evidence>
<dbReference type="InterPro" id="IPR036961">
    <property type="entry name" value="Kinesin_motor_dom_sf"/>
</dbReference>
<keyword evidence="11 17" id="KW-0067">ATP-binding</keyword>
<dbReference type="CDD" id="cd22262">
    <property type="entry name" value="Rcc_KIF21B"/>
    <property type="match status" value="1"/>
</dbReference>
<evidence type="ECO:0000256" key="16">
    <source>
        <dbReference type="PROSITE-ProRule" id="PRU00221"/>
    </source>
</evidence>
<dbReference type="InterPro" id="IPR001752">
    <property type="entry name" value="Kinesin_motor_dom"/>
</dbReference>
<dbReference type="InterPro" id="IPR001680">
    <property type="entry name" value="WD40_rpt"/>
</dbReference>
<accession>A0ABS2X8N5</accession>
<dbReference type="InterPro" id="IPR019821">
    <property type="entry name" value="Kinesin_motor_CS"/>
</dbReference>
<dbReference type="EMBL" id="JAAWVQ010002779">
    <property type="protein sequence ID" value="MBN3270566.1"/>
    <property type="molecule type" value="Genomic_DNA"/>
</dbReference>
<dbReference type="PANTHER" id="PTHR47969">
    <property type="entry name" value="CHROMOSOME-ASSOCIATED KINESIN KIF4A-RELATED"/>
    <property type="match status" value="1"/>
</dbReference>
<dbReference type="SUPFAM" id="SSF46579">
    <property type="entry name" value="Prefoldin"/>
    <property type="match status" value="1"/>
</dbReference>
<dbReference type="InterPro" id="IPR027640">
    <property type="entry name" value="Kinesin-like_fam"/>
</dbReference>
<keyword evidence="15" id="KW-0966">Cell projection</keyword>
<dbReference type="Gene3D" id="3.40.850.10">
    <property type="entry name" value="Kinesin motor domain"/>
    <property type="match status" value="1"/>
</dbReference>
<dbReference type="InterPro" id="IPR056533">
    <property type="entry name" value="KIF21A/B_hel_1"/>
</dbReference>
<evidence type="ECO:0000313" key="21">
    <source>
        <dbReference type="EMBL" id="MBN3270566.1"/>
    </source>
</evidence>
<dbReference type="Pfam" id="PF25764">
    <property type="entry name" value="KIF21A_4th"/>
    <property type="match status" value="1"/>
</dbReference>
<evidence type="ECO:0000256" key="19">
    <source>
        <dbReference type="SAM" id="MobiDB-lite"/>
    </source>
</evidence>
<evidence type="ECO:0000256" key="14">
    <source>
        <dbReference type="ARBA" id="ARBA00023212"/>
    </source>
</evidence>
<feature type="coiled-coil region" evidence="18">
    <location>
        <begin position="370"/>
        <end position="497"/>
    </location>
</feature>
<evidence type="ECO:0000256" key="3">
    <source>
        <dbReference type="ARBA" id="ARBA00004489"/>
    </source>
</evidence>
<dbReference type="PROSITE" id="PS00411">
    <property type="entry name" value="KINESIN_MOTOR_1"/>
    <property type="match status" value="1"/>
</dbReference>
<keyword evidence="10 17" id="KW-0547">Nucleotide-binding</keyword>
<feature type="non-terminal residue" evidence="21">
    <location>
        <position position="1554"/>
    </location>
</feature>
<dbReference type="Pfam" id="PF23204">
    <property type="entry name" value="KIF21A_2nd"/>
    <property type="match status" value="1"/>
</dbReference>
<evidence type="ECO:0000256" key="9">
    <source>
        <dbReference type="ARBA" id="ARBA00022737"/>
    </source>
</evidence>
<keyword evidence="13 17" id="KW-0505">Motor protein</keyword>
<proteinExistence type="inferred from homology"/>
<keyword evidence="5" id="KW-0963">Cytoplasm</keyword>
<dbReference type="SMART" id="SM00129">
    <property type="entry name" value="KISc"/>
    <property type="match status" value="1"/>
</dbReference>
<feature type="compositionally biased region" description="Basic and acidic residues" evidence="19">
    <location>
        <begin position="585"/>
        <end position="599"/>
    </location>
</feature>
<feature type="non-terminal residue" evidence="21">
    <location>
        <position position="1"/>
    </location>
</feature>
<dbReference type="InterPro" id="IPR036322">
    <property type="entry name" value="WD40_repeat_dom_sf"/>
</dbReference>
<dbReference type="SUPFAM" id="SSF52540">
    <property type="entry name" value="P-loop containing nucleoside triphosphate hydrolases"/>
    <property type="match status" value="1"/>
</dbReference>
<sequence length="1554" mass="174638">LRIRPQMAKEKIEGCHICTLVTPGEPQVLLGKDKAFTYDFVFDRDSQQHEIYSACVEKLIEGCLEGYNATVFAYGQTGSGKTYTMGTGFDMNISVEEQGIIPRAVKHLFQGIEHRKREAQQRGEQAPEFKVSAQFLELYNEEILDLFDSARDPDARHRKSNIKIHEDSSGGIYTSGVTSRLVQSEDEASLIQCLKLGALSRTTASTQMNAQSSRSHAIFTIQLCQMRVCKRPELADGGMNGIPNGPLTQPVSEYETLTAKFHFVDLAGSERLKRTGATGERAKEGISINCGLLALGNVISALGDQSKKSCHVPYRDSKLTRLLQDSLGGNSRTMMIACVSPSDRDFMETLNALNYANRARNIKNKVVVNQDKTSQQISALRAEIARLQMELMEYKAGKRVVGEDGSEGFSDLFQENSMLQKECDTLRMRVKAMQETIDALNNRITQLLSNEICQVLAKAGDGNEEIGALIQNYIREIEALRSKLLESEAMNESLRRSVSRLSSRSPYAAGLAPTGTPGSPAVSMETQVSDVIRRAKQDIEKLKKKEKKQRRKRILEPVQAIVPEEVASRSQGLTVTHVVVRSPEKEGFKKRAKLQHENGEAESDEAEEEESGCEEEEEEDGEGREEEEYESEESLQDSDSDSEEKENYQADLAELTCEIEIKQKLIDELENSQKRLHTLKLQYEQKLIMLQNKIRDTQLERDRVLHNLMSMENYTEEKANKIKSDYEKRLKEMNRDLTKLQAAQKEHARLLKNQTRYERELKKLQGEVAEMKKAKVALMKQMKEEQQRRRLIEAKRNREIAQLKKEQRRQEYQIRTLESQKRQQEIVLKRKTQEVSALRRLTKPMSDRVAGRVSRRLNTLDSGAEIGITPPFSACAPLCRKKFQRKGVGGSFTKVARQKWQALERRIMDIVMQRMTITNMEADMDRLIKKREELAVQQEALLRKREKFLNDPLEDEKPLQEMNEEIEVLNANIDYINDSLSDCQATIMQIEETKDELDSVDTSVVISSCSLAEARHLLDHFLKASIEKGLQVAQKETQIRLLEGRLRQTDMTGSAQNHMILDALREKAECMPELQALIHNVQQAAMWHNKLETLPSSGYKHVTVLCTCVDCVFHDRLCVSLQKTDTPAQTRRCLSSAKLPRGEYLGPPLDVSSKNMARSLASLSEIRENRVSFSIRDSYSRDKVSHTISLPTRGNTFPRQSRGPESSPLNRRKSYDRGQPYSDSSLSEVLRGVINPIGGIKGARTAPLQCVSVAEGHSKPVLCLDATDELLFTGSKDRTCKMWNLVTGQEIITLRGHPNNVVSVKYCSSACLVFTVSTSYVKVWDIRDTSKCVRTLTSSGQVISGDACASNTTRTVTTAQGEFQINQIALNPSGSMLYAAAGNTVRTWDLNRMQAMGKLTGHIGSVMCLTVGQTAGNHDQVITGSKDHYVKMFDNAEGTVGNVGPTHNFEPPHYDGIECLAIQGDILFSGSRDNGIKKWDLEQQELLQQIPNAHKDWVSALAYVPGRPMLLSGCRGGMLKVWNVDNFTPIGEIKGHDSPINAICTNSKQIFTAS</sequence>
<dbReference type="CDD" id="cd01372">
    <property type="entry name" value="KISc_KIF4"/>
    <property type="match status" value="1"/>
</dbReference>
<dbReference type="InterPro" id="IPR019775">
    <property type="entry name" value="WD40_repeat_CS"/>
</dbReference>
<feature type="binding site" evidence="17">
    <location>
        <begin position="75"/>
        <end position="82"/>
    </location>
    <ligand>
        <name>ATP</name>
        <dbReference type="ChEBI" id="CHEBI:30616"/>
    </ligand>
</feature>
<dbReference type="InterPro" id="IPR015943">
    <property type="entry name" value="WD40/YVTN_repeat-like_dom_sf"/>
</dbReference>
<name>A0ABS2X8N5_POLSP</name>
<gene>
    <name evidence="21" type="primary">Kif21b_1</name>
    <name evidence="21" type="ORF">GTO93_0007588</name>
</gene>
<dbReference type="Pfam" id="PF00225">
    <property type="entry name" value="Kinesin"/>
    <property type="match status" value="1"/>
</dbReference>
<comment type="similarity">
    <text evidence="17">Belongs to the TRAFAC class myosin-kinesin ATPase superfamily. Kinesin family.</text>
</comment>
<feature type="repeat" description="WD" evidence="16">
    <location>
        <begin position="1254"/>
        <end position="1293"/>
    </location>
</feature>
<feature type="repeat" description="WD" evidence="16">
    <location>
        <begin position="1491"/>
        <end position="1532"/>
    </location>
</feature>